<dbReference type="EMBL" id="CACVKT020002893">
    <property type="protein sequence ID" value="CAC5380549.1"/>
    <property type="molecule type" value="Genomic_DNA"/>
</dbReference>
<protein>
    <recommendedName>
        <fullName evidence="4">HSPA12B</fullName>
    </recommendedName>
</protein>
<evidence type="ECO:0000256" key="1">
    <source>
        <dbReference type="SAM" id="MobiDB-lite"/>
    </source>
</evidence>
<dbReference type="OrthoDB" id="6127299at2759"/>
<dbReference type="Gene3D" id="3.30.420.40">
    <property type="match status" value="1"/>
</dbReference>
<dbReference type="InterPro" id="IPR043129">
    <property type="entry name" value="ATPase_NBD"/>
</dbReference>
<feature type="region of interest" description="Disordered" evidence="1">
    <location>
        <begin position="1"/>
        <end position="24"/>
    </location>
</feature>
<dbReference type="PANTHER" id="PTHR14187">
    <property type="entry name" value="ALPHA KINASE/ELONGATION FACTOR 2 KINASE"/>
    <property type="match status" value="1"/>
</dbReference>
<dbReference type="SUPFAM" id="SSF53067">
    <property type="entry name" value="Actin-like ATPase domain"/>
    <property type="match status" value="2"/>
</dbReference>
<organism evidence="2 3">
    <name type="scientific">Mytilus coruscus</name>
    <name type="common">Sea mussel</name>
    <dbReference type="NCBI Taxonomy" id="42192"/>
    <lineage>
        <taxon>Eukaryota</taxon>
        <taxon>Metazoa</taxon>
        <taxon>Spiralia</taxon>
        <taxon>Lophotrochozoa</taxon>
        <taxon>Mollusca</taxon>
        <taxon>Bivalvia</taxon>
        <taxon>Autobranchia</taxon>
        <taxon>Pteriomorphia</taxon>
        <taxon>Mytilida</taxon>
        <taxon>Mytiloidea</taxon>
        <taxon>Mytilidae</taxon>
        <taxon>Mytilinae</taxon>
        <taxon>Mytilus</taxon>
    </lineage>
</organism>
<keyword evidence="3" id="KW-1185">Reference proteome</keyword>
<proteinExistence type="predicted"/>
<dbReference type="AlphaFoldDB" id="A0A6J8BD49"/>
<dbReference type="PANTHER" id="PTHR14187:SF5">
    <property type="entry name" value="HEAT SHOCK 70 KDA PROTEIN 12A"/>
    <property type="match status" value="1"/>
</dbReference>
<evidence type="ECO:0008006" key="4">
    <source>
        <dbReference type="Google" id="ProtNLM"/>
    </source>
</evidence>
<dbReference type="CDD" id="cd10229">
    <property type="entry name" value="ASKHA_NBD_HSP70_HSPA12"/>
    <property type="match status" value="1"/>
</dbReference>
<evidence type="ECO:0000313" key="3">
    <source>
        <dbReference type="Proteomes" id="UP000507470"/>
    </source>
</evidence>
<feature type="region of interest" description="Disordered" evidence="1">
    <location>
        <begin position="49"/>
        <end position="85"/>
    </location>
</feature>
<feature type="compositionally biased region" description="Polar residues" evidence="1">
    <location>
        <begin position="61"/>
        <end position="72"/>
    </location>
</feature>
<accession>A0A6J8BD49</accession>
<gene>
    <name evidence="2" type="ORF">MCOR_16483</name>
</gene>
<dbReference type="Proteomes" id="UP000507470">
    <property type="component" value="Unassembled WGS sequence"/>
</dbReference>
<evidence type="ECO:0000313" key="2">
    <source>
        <dbReference type="EMBL" id="CAC5380549.1"/>
    </source>
</evidence>
<name>A0A6J8BD49_MYTCO</name>
<sequence length="685" mass="76891">MGNCCDVESTDQNRPPPLPPRNRQHGTVHQYEYIVEPPQQHMYLDLDQVTRPSSPPPYTLHDTNPPNNTLTSGRGRDNDGHRTIRGVQTQRPSMFTPETFTRSTPERIFVAAIDIGTTFSGYAFSFRHDYMVDKLKISTNMWPHNSGLSAKAPSAILIGPGKQVVAFGYEAQLMYANLVENSRESDYFYFNKFKLILYNKQNLNYKTRIQDIHGKDMYAIDVFGLVISYLKNHLLDRLKGNDSSSIVGEEMIHWVLTVPAIWSDKAKQFMRKAAAEASIPSKSLTLALEPEAASLFCKTFQHAVHGNSQAAIRKGSKYLLIDLGGIISHFTSNEGGTVDITAHKVHIDGTLQELYQATGGRWGGTTVDSEFQLFLFRLFGQQVMEKAYRKYPNEMLELSLDFEVKKRVFEPKQSLAVAIKIPVCLHELFYEINSLTIAESVQSSTMKHTVEFKRDKMMIAPKQFYNFFDGSLSCIVNHVNGLLQKQDLSSINTILLVGGFAESHVVKEVMRLNFPDMRIVNPDDCSLSVLKGAVLFGHDPQAISSRICRYTYGIAITVPFVPGVHPVRKRQIIKGNAICDDVFDIHLRIGEKAAIGKPRKEGVYQAVQGESLAILEIFASTDLKPHFVTEDTCFELGSLVINLTDANRDENKVNVTLHYNGTELDVVAREVSTGKYMTATLDFLG</sequence>
<reference evidence="2 3" key="1">
    <citation type="submission" date="2020-06" db="EMBL/GenBank/DDBJ databases">
        <authorList>
            <person name="Li R."/>
            <person name="Bekaert M."/>
        </authorList>
    </citation>
    <scope>NUCLEOTIDE SEQUENCE [LARGE SCALE GENOMIC DNA]</scope>
    <source>
        <strain evidence="3">wild</strain>
    </source>
</reference>